<comment type="similarity">
    <text evidence="2">Belongs to the virb1 family.</text>
</comment>
<dbReference type="RefSeq" id="WP_060603283.1">
    <property type="nucleotide sequence ID" value="NZ_FQZC01000002.1"/>
</dbReference>
<evidence type="ECO:0000259" key="5">
    <source>
        <dbReference type="Pfam" id="PF01464"/>
    </source>
</evidence>
<feature type="chain" id="PRO_5047192831" evidence="4">
    <location>
        <begin position="19"/>
        <end position="336"/>
    </location>
</feature>
<dbReference type="Pfam" id="PF01464">
    <property type="entry name" value="SLT"/>
    <property type="match status" value="1"/>
</dbReference>
<comment type="similarity">
    <text evidence="1">Belongs to the transglycosylase Slt family.</text>
</comment>
<keyword evidence="7" id="KW-1185">Reference proteome</keyword>
<dbReference type="EMBL" id="FQZC01000002">
    <property type="protein sequence ID" value="SHJ25272.1"/>
    <property type="molecule type" value="Genomic_DNA"/>
</dbReference>
<keyword evidence="4" id="KW-0732">Signal</keyword>
<accession>A0ABY1IJ82</accession>
<dbReference type="InterPro" id="IPR008258">
    <property type="entry name" value="Transglycosylase_SLT_dom_1"/>
</dbReference>
<evidence type="ECO:0000256" key="2">
    <source>
        <dbReference type="ARBA" id="ARBA00009387"/>
    </source>
</evidence>
<dbReference type="PANTHER" id="PTHR37423:SF2">
    <property type="entry name" value="MEMBRANE-BOUND LYTIC MUREIN TRANSGLYCOSYLASE C"/>
    <property type="match status" value="1"/>
</dbReference>
<feature type="signal peptide" evidence="4">
    <location>
        <begin position="1"/>
        <end position="18"/>
    </location>
</feature>
<evidence type="ECO:0000256" key="3">
    <source>
        <dbReference type="SAM" id="MobiDB-lite"/>
    </source>
</evidence>
<evidence type="ECO:0000313" key="6">
    <source>
        <dbReference type="EMBL" id="SHJ25272.1"/>
    </source>
</evidence>
<evidence type="ECO:0000256" key="4">
    <source>
        <dbReference type="SAM" id="SignalP"/>
    </source>
</evidence>
<dbReference type="InterPro" id="IPR023346">
    <property type="entry name" value="Lysozyme-like_dom_sf"/>
</dbReference>
<protein>
    <submittedName>
        <fullName evidence="6">Transglycosylase SLT domain-containing protein</fullName>
    </submittedName>
</protein>
<comment type="caution">
    <text evidence="6">The sequence shown here is derived from an EMBL/GenBank/DDBJ whole genome shotgun (WGS) entry which is preliminary data.</text>
</comment>
<organism evidence="6 7">
    <name type="scientific">Aureimonas altamirensis DSM 21988</name>
    <dbReference type="NCBI Taxonomy" id="1121026"/>
    <lineage>
        <taxon>Bacteria</taxon>
        <taxon>Pseudomonadati</taxon>
        <taxon>Pseudomonadota</taxon>
        <taxon>Alphaproteobacteria</taxon>
        <taxon>Hyphomicrobiales</taxon>
        <taxon>Aurantimonadaceae</taxon>
        <taxon>Aureimonas</taxon>
    </lineage>
</organism>
<reference evidence="6 7" key="1">
    <citation type="submission" date="2016-11" db="EMBL/GenBank/DDBJ databases">
        <authorList>
            <person name="Varghese N."/>
            <person name="Submissions S."/>
        </authorList>
    </citation>
    <scope>NUCLEOTIDE SEQUENCE [LARGE SCALE GENOMIC DNA]</scope>
    <source>
        <strain evidence="6 7">DSM 21988</strain>
    </source>
</reference>
<evidence type="ECO:0000256" key="1">
    <source>
        <dbReference type="ARBA" id="ARBA00007734"/>
    </source>
</evidence>
<sequence length="336" mass="33955">MCANAMVFTVLISPLVLGGCVSNEGGLLGVAEIGADKPATETAEAAKPAEASAKGQRVASATPRNGTISGSRELDEMIAKAADANDVPRELAYAVVRVESRYNPKAVGPGGVYGLSQIKPATARSLGFSGSAQDLLDPETNLKYGMKYLSGAWHKGDRDVCATSMKYKGGHRATTMTQSARAYCSSVKQHMASISGHPMGTSDMARLQPSAKSAPKQAPTQVASKAPAAAKPAVASAPAAAAPVQVASNVAVPAVRKAAVTPAASAMAPAKAAAATPAAMAVETAMKVPVPGHAARPVADAPKLAASSQSFGSIPVPQHAASFGFEAEPDPARFGQ</sequence>
<name>A0ABY1IJ82_9HYPH</name>
<evidence type="ECO:0000313" key="7">
    <source>
        <dbReference type="Proteomes" id="UP000184290"/>
    </source>
</evidence>
<feature type="region of interest" description="Disordered" evidence="3">
    <location>
        <begin position="45"/>
        <end position="72"/>
    </location>
</feature>
<dbReference type="Proteomes" id="UP000184290">
    <property type="component" value="Unassembled WGS sequence"/>
</dbReference>
<dbReference type="Gene3D" id="1.10.530.10">
    <property type="match status" value="1"/>
</dbReference>
<dbReference type="PANTHER" id="PTHR37423">
    <property type="entry name" value="SOLUBLE LYTIC MUREIN TRANSGLYCOSYLASE-RELATED"/>
    <property type="match status" value="1"/>
</dbReference>
<proteinExistence type="inferred from homology"/>
<feature type="domain" description="Transglycosylase SLT" evidence="5">
    <location>
        <begin position="77"/>
        <end position="175"/>
    </location>
</feature>
<feature type="compositionally biased region" description="Low complexity" evidence="3">
    <location>
        <begin position="45"/>
        <end position="54"/>
    </location>
</feature>
<gene>
    <name evidence="6" type="ORF">SAMN02745911_2155</name>
</gene>
<dbReference type="SUPFAM" id="SSF53955">
    <property type="entry name" value="Lysozyme-like"/>
    <property type="match status" value="1"/>
</dbReference>